<comment type="caution">
    <text evidence="3">The sequence shown here is derived from an EMBL/GenBank/DDBJ whole genome shotgun (WGS) entry which is preliminary data.</text>
</comment>
<gene>
    <name evidence="3" type="ORF">AOXY_G24614</name>
</gene>
<evidence type="ECO:0000313" key="4">
    <source>
        <dbReference type="Proteomes" id="UP001230051"/>
    </source>
</evidence>
<evidence type="ECO:0000313" key="3">
    <source>
        <dbReference type="EMBL" id="KAK1157054.1"/>
    </source>
</evidence>
<keyword evidence="1" id="KW-0175">Coiled coil</keyword>
<reference evidence="3" key="1">
    <citation type="submission" date="2022-02" db="EMBL/GenBank/DDBJ databases">
        <title>Atlantic sturgeon de novo genome assembly.</title>
        <authorList>
            <person name="Stock M."/>
            <person name="Klopp C."/>
            <person name="Guiguen Y."/>
            <person name="Cabau C."/>
            <person name="Parinello H."/>
            <person name="Santidrian Yebra-Pimentel E."/>
            <person name="Kuhl H."/>
            <person name="Dirks R.P."/>
            <person name="Guessner J."/>
            <person name="Wuertz S."/>
            <person name="Du K."/>
            <person name="Schartl M."/>
        </authorList>
    </citation>
    <scope>NUCLEOTIDE SEQUENCE</scope>
    <source>
        <strain evidence="3">STURGEONOMICS-FGT-2020</strain>
        <tissue evidence="3">Whole blood</tissue>
    </source>
</reference>
<organism evidence="3 4">
    <name type="scientific">Acipenser oxyrinchus oxyrinchus</name>
    <dbReference type="NCBI Taxonomy" id="40147"/>
    <lineage>
        <taxon>Eukaryota</taxon>
        <taxon>Metazoa</taxon>
        <taxon>Chordata</taxon>
        <taxon>Craniata</taxon>
        <taxon>Vertebrata</taxon>
        <taxon>Euteleostomi</taxon>
        <taxon>Actinopterygii</taxon>
        <taxon>Chondrostei</taxon>
        <taxon>Acipenseriformes</taxon>
        <taxon>Acipenseridae</taxon>
        <taxon>Acipenser</taxon>
    </lineage>
</organism>
<keyword evidence="4" id="KW-1185">Reference proteome</keyword>
<accession>A0AAD8FXP7</accession>
<feature type="compositionally biased region" description="Polar residues" evidence="2">
    <location>
        <begin position="154"/>
        <end position="171"/>
    </location>
</feature>
<sequence length="225" mass="25767">MKEIQFCLEAKTKKCRLGAQRERELAAALKTLQDQKQELKRALKTERQQRAKLRAECLQLQVNLQTVNARERKREEQRRQDWKTLLKKVGEALKNQNKSAQSLDPVEAVQTLGTASCEKQKSSREESRPSSSSSPCADSEVSHTTSLEEPMHQEPQSQLANRQRSSQSPGSTEDRTITHCEDNEPLLTEYIKHLQIVQQRIKGLQSVQFQNNVEDFLGVEVSKEK</sequence>
<evidence type="ECO:0000256" key="2">
    <source>
        <dbReference type="SAM" id="MobiDB-lite"/>
    </source>
</evidence>
<dbReference type="EMBL" id="JAGXEW010000026">
    <property type="protein sequence ID" value="KAK1157054.1"/>
    <property type="molecule type" value="Genomic_DNA"/>
</dbReference>
<feature type="compositionally biased region" description="Basic and acidic residues" evidence="2">
    <location>
        <begin position="118"/>
        <end position="128"/>
    </location>
</feature>
<dbReference type="AlphaFoldDB" id="A0AAD8FXP7"/>
<dbReference type="Proteomes" id="UP001230051">
    <property type="component" value="Unassembled WGS sequence"/>
</dbReference>
<evidence type="ECO:0000256" key="1">
    <source>
        <dbReference type="SAM" id="Coils"/>
    </source>
</evidence>
<feature type="region of interest" description="Disordered" evidence="2">
    <location>
        <begin position="114"/>
        <end position="178"/>
    </location>
</feature>
<protein>
    <submittedName>
        <fullName evidence="3">Uncharacterized protein</fullName>
    </submittedName>
</protein>
<name>A0AAD8FXP7_ACIOX</name>
<feature type="coiled-coil region" evidence="1">
    <location>
        <begin position="22"/>
        <end position="70"/>
    </location>
</feature>
<proteinExistence type="predicted"/>